<dbReference type="GO" id="GO:0008240">
    <property type="term" value="F:tripeptidyl-peptidase activity"/>
    <property type="evidence" value="ECO:0007669"/>
    <property type="project" value="UniProtKB-EC"/>
</dbReference>
<evidence type="ECO:0000256" key="6">
    <source>
        <dbReference type="ARBA" id="ARBA00022670"/>
    </source>
</evidence>
<evidence type="ECO:0000256" key="11">
    <source>
        <dbReference type="ARBA" id="ARBA00022837"/>
    </source>
</evidence>
<dbReference type="CDD" id="cd11377">
    <property type="entry name" value="Pro-peptidase_S53"/>
    <property type="match status" value="1"/>
</dbReference>
<dbReference type="CDD" id="cd04056">
    <property type="entry name" value="Peptidases_S53"/>
    <property type="match status" value="1"/>
</dbReference>
<keyword evidence="14" id="KW-0325">Glycoprotein</keyword>
<sequence length="589" mass="60563">MHFVLALKPGNTSGLIKSLLDVSDPASSKYGQHLSKAEVDQLVAPPAESVQTVTSWLKNNGIDAEAYSSAGDMLRIQISPAQANTLFNANFSTYVHEKTNTTMVRTLSYSLPADVNEHLAFVYPTTQFIPPPTRKADVRIVQRLPAKKRSASKRADIPSQCAQAISPACLQAIYNIPATPATNPGNSLGVSGFDNEVANPDDLKDFLSQARPDFTNGTFAVQSIDGGSDDGQGTTEASLDIQYTVGVATNVPVTFISVGQQTQDGALEGFLDIITTLTKQENPPLVLTTSFGFDETPFSEQAPELAETLCNAYAQLGARGTSILFASGDGGVSGSQADASCDGKAFIPTFPATCPYITAVGSTQGINPETAAQFSAGGFSNIFARPDYQSDAVDGYLKALGDTNQGLFNTSGRAYPDVSTQGVQFVIETAGQLQGVDGTSASSPTFASIVALLNDQLLNAGQSPLGFLNPLLYSKGVAALNDITSGSNPGCGTQGFPAAAGWDARQVTGLGTPDFQKLLSVVSGGASASQNSTGTSGAAQAPAGQNSTSTASAGQAQGGAGTGAASGQAAKGKKGKPNGKDSKGPKRAL</sequence>
<feature type="binding site" evidence="15">
    <location>
        <position position="503"/>
    </location>
    <ligand>
        <name>Ca(2+)</name>
        <dbReference type="ChEBI" id="CHEBI:29108"/>
    </ligand>
</feature>
<evidence type="ECO:0000256" key="2">
    <source>
        <dbReference type="ARBA" id="ARBA00002451"/>
    </source>
</evidence>
<keyword evidence="12" id="KW-0843">Virulence</keyword>
<feature type="binding site" evidence="15">
    <location>
        <position position="501"/>
    </location>
    <ligand>
        <name>Ca(2+)</name>
        <dbReference type="ChEBI" id="CHEBI:29108"/>
    </ligand>
</feature>
<keyword evidence="8" id="KW-0732">Signal</keyword>
<dbReference type="HOGENOM" id="CLU_013783_3_0_1"/>
<dbReference type="GO" id="GO:0046872">
    <property type="term" value="F:metal ion binding"/>
    <property type="evidence" value="ECO:0007669"/>
    <property type="project" value="UniProtKB-UniRule"/>
</dbReference>
<dbReference type="InterPro" id="IPR000209">
    <property type="entry name" value="Peptidase_S8/S53_dom"/>
</dbReference>
<comment type="function">
    <text evidence="2">Secreted tripeptidyl-peptidase which degrades proteins at acidic pHs and is involved in virulence.</text>
</comment>
<evidence type="ECO:0000256" key="7">
    <source>
        <dbReference type="ARBA" id="ARBA00022723"/>
    </source>
</evidence>
<reference evidence="18" key="1">
    <citation type="submission" date="2014-01" db="EMBL/GenBank/DDBJ databases">
        <title>The genome of the white-rot fungus Pycnoporus cinnabarinus: a basidiomycete model with a versatile arsenal for lignocellulosic biomass breakdown.</title>
        <authorList>
            <person name="Levasseur A."/>
            <person name="Lomascolo A."/>
            <person name="Ruiz-Duenas F.J."/>
            <person name="Uzan E."/>
            <person name="Piumi F."/>
            <person name="Kues U."/>
            <person name="Ram A.F.J."/>
            <person name="Murat C."/>
            <person name="Haon M."/>
            <person name="Benoit I."/>
            <person name="Arfi Y."/>
            <person name="Chevret D."/>
            <person name="Drula E."/>
            <person name="Kwon M.J."/>
            <person name="Gouret P."/>
            <person name="Lesage-Meessen L."/>
            <person name="Lombard V."/>
            <person name="Mariette J."/>
            <person name="Noirot C."/>
            <person name="Park J."/>
            <person name="Patyshakuliyeva A."/>
            <person name="Wieneger R.A.B."/>
            <person name="Wosten H.A.B."/>
            <person name="Martin F."/>
            <person name="Coutinho P.M."/>
            <person name="de Vries R."/>
            <person name="Martinez A.T."/>
            <person name="Klopp C."/>
            <person name="Pontarotti P."/>
            <person name="Henrissat B."/>
            <person name="Record E."/>
        </authorList>
    </citation>
    <scope>NUCLEOTIDE SEQUENCE [LARGE SCALE GENOMIC DNA]</scope>
    <source>
        <strain evidence="18">BRFM137</strain>
    </source>
</reference>
<protein>
    <recommendedName>
        <fullName evidence="4">tripeptidyl-peptidase II</fullName>
        <ecNumber evidence="4">3.4.14.10</ecNumber>
    </recommendedName>
</protein>
<dbReference type="Pfam" id="PF09286">
    <property type="entry name" value="Pro-kuma_activ"/>
    <property type="match status" value="1"/>
</dbReference>
<evidence type="ECO:0000313" key="18">
    <source>
        <dbReference type="EMBL" id="CDO70468.1"/>
    </source>
</evidence>
<evidence type="ECO:0000256" key="10">
    <source>
        <dbReference type="ARBA" id="ARBA00022825"/>
    </source>
</evidence>
<dbReference type="Gene3D" id="3.40.50.200">
    <property type="entry name" value="Peptidase S8/S53 domain"/>
    <property type="match status" value="1"/>
</dbReference>
<keyword evidence="11 15" id="KW-0106">Calcium</keyword>
<evidence type="ECO:0000256" key="16">
    <source>
        <dbReference type="SAM" id="MobiDB-lite"/>
    </source>
</evidence>
<comment type="caution">
    <text evidence="18">The sequence shown here is derived from an EMBL/GenBank/DDBJ whole genome shotgun (WGS) entry which is preliminary data.</text>
</comment>
<dbReference type="InterPro" id="IPR036852">
    <property type="entry name" value="Peptidase_S8/S53_dom_sf"/>
</dbReference>
<keyword evidence="6 15" id="KW-0645">Protease</keyword>
<dbReference type="EMBL" id="CCBP010000083">
    <property type="protein sequence ID" value="CDO70468.1"/>
    <property type="molecule type" value="Genomic_DNA"/>
</dbReference>
<evidence type="ECO:0000313" key="19">
    <source>
        <dbReference type="Proteomes" id="UP000029665"/>
    </source>
</evidence>
<dbReference type="PANTHER" id="PTHR14218:SF15">
    <property type="entry name" value="TRIPEPTIDYL-PEPTIDASE 1"/>
    <property type="match status" value="1"/>
</dbReference>
<feature type="active site" description="Charge relay system" evidence="15">
    <location>
        <position position="440"/>
    </location>
</feature>
<feature type="binding site" evidence="15">
    <location>
        <position position="483"/>
    </location>
    <ligand>
        <name>Ca(2+)</name>
        <dbReference type="ChEBI" id="CHEBI:29108"/>
    </ligand>
</feature>
<dbReference type="STRING" id="5643.A0A060SDJ1"/>
<feature type="active site" description="Charge relay system" evidence="15">
    <location>
        <position position="236"/>
    </location>
</feature>
<evidence type="ECO:0000256" key="9">
    <source>
        <dbReference type="ARBA" id="ARBA00022801"/>
    </source>
</evidence>
<dbReference type="EC" id="3.4.14.10" evidence="4"/>
<dbReference type="InterPro" id="IPR030400">
    <property type="entry name" value="Sedolisin_dom"/>
</dbReference>
<feature type="active site" description="Charge relay system" evidence="15">
    <location>
        <position position="240"/>
    </location>
</feature>
<dbReference type="FunFam" id="3.40.50.200:FF:000015">
    <property type="entry name" value="Tripeptidyl peptidase A"/>
    <property type="match status" value="1"/>
</dbReference>
<dbReference type="SMART" id="SM00944">
    <property type="entry name" value="Pro-kuma_activ"/>
    <property type="match status" value="1"/>
</dbReference>
<evidence type="ECO:0000259" key="17">
    <source>
        <dbReference type="PROSITE" id="PS51695"/>
    </source>
</evidence>
<feature type="domain" description="Peptidase S53" evidence="17">
    <location>
        <begin position="164"/>
        <end position="525"/>
    </location>
</feature>
<dbReference type="Pfam" id="PF00082">
    <property type="entry name" value="Peptidase_S8"/>
    <property type="match status" value="1"/>
</dbReference>
<dbReference type="GO" id="GO:0006508">
    <property type="term" value="P:proteolysis"/>
    <property type="evidence" value="ECO:0007669"/>
    <property type="project" value="UniProtKB-KW"/>
</dbReference>
<evidence type="ECO:0000256" key="15">
    <source>
        <dbReference type="PROSITE-ProRule" id="PRU01032"/>
    </source>
</evidence>
<evidence type="ECO:0000256" key="8">
    <source>
        <dbReference type="ARBA" id="ARBA00022729"/>
    </source>
</evidence>
<evidence type="ECO:0000256" key="4">
    <source>
        <dbReference type="ARBA" id="ARBA00012462"/>
    </source>
</evidence>
<keyword evidence="5" id="KW-0964">Secreted</keyword>
<gene>
    <name evidence="18" type="ORF">BN946_scf184569.g11</name>
</gene>
<evidence type="ECO:0000256" key="1">
    <source>
        <dbReference type="ARBA" id="ARBA00001910"/>
    </source>
</evidence>
<comment type="catalytic activity">
    <reaction evidence="1">
        <text>Release of an N-terminal tripeptide from a polypeptide.</text>
        <dbReference type="EC" id="3.4.14.10"/>
    </reaction>
</comment>
<evidence type="ECO:0000256" key="5">
    <source>
        <dbReference type="ARBA" id="ARBA00022525"/>
    </source>
</evidence>
<evidence type="ECO:0000256" key="14">
    <source>
        <dbReference type="ARBA" id="ARBA00023180"/>
    </source>
</evidence>
<dbReference type="AlphaFoldDB" id="A0A060SDJ1"/>
<feature type="compositionally biased region" description="Basic and acidic residues" evidence="16">
    <location>
        <begin position="578"/>
        <end position="589"/>
    </location>
</feature>
<name>A0A060SDJ1_PYCCI</name>
<dbReference type="SUPFAM" id="SSF54897">
    <property type="entry name" value="Protease propeptides/inhibitors"/>
    <property type="match status" value="1"/>
</dbReference>
<dbReference type="Proteomes" id="UP000029665">
    <property type="component" value="Unassembled WGS sequence"/>
</dbReference>
<keyword evidence="7 15" id="KW-0479">Metal-binding</keyword>
<evidence type="ECO:0000256" key="3">
    <source>
        <dbReference type="ARBA" id="ARBA00004239"/>
    </source>
</evidence>
<dbReference type="GO" id="GO:0004252">
    <property type="term" value="F:serine-type endopeptidase activity"/>
    <property type="evidence" value="ECO:0007669"/>
    <property type="project" value="UniProtKB-UniRule"/>
</dbReference>
<feature type="binding site" evidence="15">
    <location>
        <position position="482"/>
    </location>
    <ligand>
        <name>Ca(2+)</name>
        <dbReference type="ChEBI" id="CHEBI:29108"/>
    </ligand>
</feature>
<evidence type="ECO:0000256" key="13">
    <source>
        <dbReference type="ARBA" id="ARBA00023145"/>
    </source>
</evidence>
<dbReference type="SUPFAM" id="SSF52743">
    <property type="entry name" value="Subtilisin-like"/>
    <property type="match status" value="1"/>
</dbReference>
<organism evidence="18 19">
    <name type="scientific">Pycnoporus cinnabarinus</name>
    <name type="common">Cinnabar-red polypore</name>
    <name type="synonym">Trametes cinnabarina</name>
    <dbReference type="NCBI Taxonomy" id="5643"/>
    <lineage>
        <taxon>Eukaryota</taxon>
        <taxon>Fungi</taxon>
        <taxon>Dikarya</taxon>
        <taxon>Basidiomycota</taxon>
        <taxon>Agaricomycotina</taxon>
        <taxon>Agaricomycetes</taxon>
        <taxon>Polyporales</taxon>
        <taxon>Polyporaceae</taxon>
        <taxon>Trametes</taxon>
    </lineage>
</organism>
<keyword evidence="9 15" id="KW-0378">Hydrolase</keyword>
<keyword evidence="19" id="KW-1185">Reference proteome</keyword>
<accession>A0A060SDJ1</accession>
<dbReference type="PANTHER" id="PTHR14218">
    <property type="entry name" value="PROTEASE S8 TRIPEPTIDYL PEPTIDASE I CLN2"/>
    <property type="match status" value="1"/>
</dbReference>
<proteinExistence type="predicted"/>
<dbReference type="InterPro" id="IPR050819">
    <property type="entry name" value="Tripeptidyl-peptidase_I"/>
</dbReference>
<comment type="cofactor">
    <cofactor evidence="15">
        <name>Ca(2+)</name>
        <dbReference type="ChEBI" id="CHEBI:29108"/>
    </cofactor>
    <text evidence="15">Binds 1 Ca(2+) ion per subunit.</text>
</comment>
<evidence type="ECO:0000256" key="12">
    <source>
        <dbReference type="ARBA" id="ARBA00023026"/>
    </source>
</evidence>
<dbReference type="PROSITE" id="PS51695">
    <property type="entry name" value="SEDOLISIN"/>
    <property type="match status" value="1"/>
</dbReference>
<feature type="compositionally biased region" description="Polar residues" evidence="16">
    <location>
        <begin position="529"/>
        <end position="546"/>
    </location>
</feature>
<keyword evidence="10 15" id="KW-0720">Serine protease</keyword>
<dbReference type="GO" id="GO:0005576">
    <property type="term" value="C:extracellular region"/>
    <property type="evidence" value="ECO:0007669"/>
    <property type="project" value="UniProtKB-SubCell"/>
</dbReference>
<keyword evidence="13" id="KW-0865">Zymogen</keyword>
<feature type="region of interest" description="Disordered" evidence="16">
    <location>
        <begin position="529"/>
        <end position="589"/>
    </location>
</feature>
<dbReference type="OrthoDB" id="409122at2759"/>
<dbReference type="InterPro" id="IPR015366">
    <property type="entry name" value="S53_propep"/>
</dbReference>
<dbReference type="OMA" id="ATCPFIT"/>
<comment type="subcellular location">
    <subcellularLocation>
        <location evidence="3">Secreted</location>
        <location evidence="3">Extracellular space</location>
    </subcellularLocation>
</comment>